<name>A0ABS2WHS7_9BACL</name>
<dbReference type="PROSITE" id="PS50830">
    <property type="entry name" value="TNASE_3"/>
    <property type="match status" value="1"/>
</dbReference>
<comment type="caution">
    <text evidence="5">The sequence shown here is derived from an EMBL/GenBank/DDBJ whole genome shotgun (WGS) entry which is preliminary data.</text>
</comment>
<reference evidence="5" key="1">
    <citation type="journal article" date="2024" name="Int. J. Syst. Evol. Microbiol.">
        <title>Polycladomyces zharkentensis sp. nov., a novel thermophilic cellulose- and starch-degrading member of the Bacillota from a geothermal aquifer in Kazakhstan.</title>
        <authorList>
            <person name="Mashzhan A."/>
            <person name="Kistaubayeva A."/>
            <person name="Javier-Lopez R."/>
            <person name="Bissenova U."/>
            <person name="Bissenbay A."/>
            <person name="Birkeland N.K."/>
        </authorList>
    </citation>
    <scope>NUCLEOTIDE SEQUENCE</scope>
    <source>
        <strain evidence="5">ZKZ2T</strain>
    </source>
</reference>
<accession>A0ABS2WHS7</accession>
<evidence type="ECO:0000256" key="1">
    <source>
        <dbReference type="ARBA" id="ARBA00022722"/>
    </source>
</evidence>
<evidence type="ECO:0000313" key="5">
    <source>
        <dbReference type="EMBL" id="MBN2909036.1"/>
    </source>
</evidence>
<evidence type="ECO:0000256" key="3">
    <source>
        <dbReference type="ARBA" id="ARBA00022801"/>
    </source>
</evidence>
<keyword evidence="1" id="KW-0540">Nuclease</keyword>
<organism evidence="5 6">
    <name type="scientific">Polycladomyces zharkentensis</name>
    <dbReference type="NCBI Taxonomy" id="2807616"/>
    <lineage>
        <taxon>Bacteria</taxon>
        <taxon>Bacillati</taxon>
        <taxon>Bacillota</taxon>
        <taxon>Bacilli</taxon>
        <taxon>Bacillales</taxon>
        <taxon>Thermoactinomycetaceae</taxon>
        <taxon>Polycladomyces</taxon>
    </lineage>
</organism>
<keyword evidence="2" id="KW-0255">Endonuclease</keyword>
<dbReference type="PROSITE" id="PS01123">
    <property type="entry name" value="TNASE_1"/>
    <property type="match status" value="1"/>
</dbReference>
<gene>
    <name evidence="5" type="ORF">JQC72_05815</name>
</gene>
<dbReference type="Gene3D" id="3.40.10.10">
    <property type="entry name" value="DNA Methylphosphotriester Repair Domain"/>
    <property type="match status" value="1"/>
</dbReference>
<feature type="domain" description="TNase-like" evidence="4">
    <location>
        <begin position="45"/>
        <end position="169"/>
    </location>
</feature>
<dbReference type="PANTHER" id="PTHR12302:SF3">
    <property type="entry name" value="SERINE_THREONINE-PROTEIN KINASE 31"/>
    <property type="match status" value="1"/>
</dbReference>
<dbReference type="Gene3D" id="2.40.50.90">
    <property type="match status" value="1"/>
</dbReference>
<dbReference type="SUPFAM" id="SSF50199">
    <property type="entry name" value="Staphylococcal nuclease"/>
    <property type="match status" value="1"/>
</dbReference>
<dbReference type="InterPro" id="IPR016071">
    <property type="entry name" value="Staphylococal_nuclease_OB-fold"/>
</dbReference>
<proteinExistence type="predicted"/>
<evidence type="ECO:0000259" key="4">
    <source>
        <dbReference type="PROSITE" id="PS50830"/>
    </source>
</evidence>
<protein>
    <submittedName>
        <fullName evidence="5">Thermonuclease family protein</fullName>
    </submittedName>
</protein>
<dbReference type="InterPro" id="IPR035437">
    <property type="entry name" value="SNase_OB-fold_sf"/>
</dbReference>
<dbReference type="PROSITE" id="PS51257">
    <property type="entry name" value="PROKAR_LIPOPROTEIN"/>
    <property type="match status" value="1"/>
</dbReference>
<dbReference type="InterPro" id="IPR002071">
    <property type="entry name" value="Thermonucl_AS"/>
</dbReference>
<dbReference type="InterPro" id="IPR035451">
    <property type="entry name" value="Ada-like_dom_sf"/>
</dbReference>
<dbReference type="Proteomes" id="UP001177120">
    <property type="component" value="Unassembled WGS sequence"/>
</dbReference>
<dbReference type="Pfam" id="PF00565">
    <property type="entry name" value="SNase"/>
    <property type="match status" value="1"/>
</dbReference>
<dbReference type="EMBL" id="JAFHAP010000006">
    <property type="protein sequence ID" value="MBN2909036.1"/>
    <property type="molecule type" value="Genomic_DNA"/>
</dbReference>
<dbReference type="PANTHER" id="PTHR12302">
    <property type="entry name" value="EBNA2 BINDING PROTEIN P100"/>
    <property type="match status" value="1"/>
</dbReference>
<evidence type="ECO:0000256" key="2">
    <source>
        <dbReference type="ARBA" id="ARBA00022759"/>
    </source>
</evidence>
<keyword evidence="3" id="KW-0378">Hydrolase</keyword>
<dbReference type="CDD" id="cd00175">
    <property type="entry name" value="SNc"/>
    <property type="match status" value="1"/>
</dbReference>
<dbReference type="SMART" id="SM00318">
    <property type="entry name" value="SNc"/>
    <property type="match status" value="1"/>
</dbReference>
<evidence type="ECO:0000313" key="6">
    <source>
        <dbReference type="Proteomes" id="UP001177120"/>
    </source>
</evidence>
<dbReference type="SUPFAM" id="SSF57884">
    <property type="entry name" value="Ada DNA repair protein, N-terminal domain (N-Ada 10)"/>
    <property type="match status" value="1"/>
</dbReference>
<keyword evidence="6" id="KW-1185">Reference proteome</keyword>
<sequence>MSTVTRRLYLSLFLSFLSLFLMLSGCSEGKHEVKRVAIPVDSVTVIDGDTIKVKMNGKEDTVRLLLVDTPETHHPRLGKQPFGEEAKRFTERMIENAKTIELEKDVSERDKFGRFLAYVYVDGKSLQEELLKNGLARVAYVYQPNVKYVDEYEKIQKEAQKKGVGIWQWENYVQKDGFHREAVGFVASKNSDVYHPADCDVVNEIKPENRIYFMTEQEAQASGRHRSQVEKCWVN</sequence>